<organism evidence="2">
    <name type="scientific">Oryza meridionalis</name>
    <dbReference type="NCBI Taxonomy" id="40149"/>
    <lineage>
        <taxon>Eukaryota</taxon>
        <taxon>Viridiplantae</taxon>
        <taxon>Streptophyta</taxon>
        <taxon>Embryophyta</taxon>
        <taxon>Tracheophyta</taxon>
        <taxon>Spermatophyta</taxon>
        <taxon>Magnoliopsida</taxon>
        <taxon>Liliopsida</taxon>
        <taxon>Poales</taxon>
        <taxon>Poaceae</taxon>
        <taxon>BOP clade</taxon>
        <taxon>Oryzoideae</taxon>
        <taxon>Oryzeae</taxon>
        <taxon>Oryzinae</taxon>
        <taxon>Oryza</taxon>
    </lineage>
</organism>
<evidence type="ECO:0000313" key="2">
    <source>
        <dbReference type="EnsemblPlants" id="OMERI05G15660.1"/>
    </source>
</evidence>
<dbReference type="EnsemblPlants" id="OMERI05G15660.1">
    <property type="protein sequence ID" value="OMERI05G15660.1"/>
    <property type="gene ID" value="OMERI05G15660"/>
</dbReference>
<reference evidence="2" key="2">
    <citation type="submission" date="2018-05" db="EMBL/GenBank/DDBJ databases">
        <title>OmerRS3 (Oryza meridionalis Reference Sequence Version 3).</title>
        <authorList>
            <person name="Zhang J."/>
            <person name="Kudrna D."/>
            <person name="Lee S."/>
            <person name="Talag J."/>
            <person name="Welchert J."/>
            <person name="Wing R.A."/>
        </authorList>
    </citation>
    <scope>NUCLEOTIDE SEQUENCE [LARGE SCALE GENOMIC DNA]</scope>
    <source>
        <strain evidence="2">cv. OR44</strain>
    </source>
</reference>
<sequence>MAYATSSPSPFSLYPFLSTPLRPSPSTSVRLVPAMSSCFLSPVTPPSTGEVDLSLPLVPPTNKQRRAQSPLPCRPPPASANEVELAFPRRPPTRASASSIFPSPRCPPKFKTKPRRRRRRRARRARAKAAALGRSGAREIGGKLELELADAWRGGARGGGGYASIGSGGTGGVDIDHLLLRGGHSLSLTAVMTPPPPKMELGTGNDGSAETLP</sequence>
<feature type="region of interest" description="Disordered" evidence="1">
    <location>
        <begin position="92"/>
        <end position="123"/>
    </location>
</feature>
<keyword evidence="3" id="KW-1185">Reference proteome</keyword>
<evidence type="ECO:0000256" key="1">
    <source>
        <dbReference type="SAM" id="MobiDB-lite"/>
    </source>
</evidence>
<dbReference type="AlphaFoldDB" id="A0A0E0DRZ3"/>
<evidence type="ECO:0000313" key="3">
    <source>
        <dbReference type="Proteomes" id="UP000008021"/>
    </source>
</evidence>
<reference evidence="2" key="1">
    <citation type="submission" date="2015-04" db="UniProtKB">
        <authorList>
            <consortium name="EnsemblPlants"/>
        </authorList>
    </citation>
    <scope>IDENTIFICATION</scope>
</reference>
<dbReference type="Gramene" id="OMERI05G15660.1">
    <property type="protein sequence ID" value="OMERI05G15660.1"/>
    <property type="gene ID" value="OMERI05G15660"/>
</dbReference>
<feature type="region of interest" description="Disordered" evidence="1">
    <location>
        <begin position="43"/>
        <end position="79"/>
    </location>
</feature>
<accession>A0A0E0DRZ3</accession>
<feature type="region of interest" description="Disordered" evidence="1">
    <location>
        <begin position="189"/>
        <end position="213"/>
    </location>
</feature>
<name>A0A0E0DRZ3_9ORYZ</name>
<proteinExistence type="predicted"/>
<protein>
    <submittedName>
        <fullName evidence="2">Uncharacterized protein</fullName>
    </submittedName>
</protein>
<feature type="compositionally biased region" description="Basic residues" evidence="1">
    <location>
        <begin position="108"/>
        <end position="123"/>
    </location>
</feature>
<dbReference type="HOGENOM" id="CLU_1296157_0_0_1"/>
<dbReference type="Proteomes" id="UP000008021">
    <property type="component" value="Chromosome 5"/>
</dbReference>